<sequence length="212" mass="24079">MILGMKETNSRKLCRIFLCLLLFIFSFCGTASKQNAKSDPIKNSHSVRGVSYSDYAVRNLENGISISIPKDWTLKKSIQKELKGNSYYFEKEGNGLIHGITVVVVSDKNLVFQKVLPISPILKWSNNPELIKGFNFTEYMPFELENNVEKHQFLAAMLSLGAMYELIYEFKNGQVILASSIISTVPLLSSEEHNIEFEQTMFILKSIKLNLP</sequence>
<evidence type="ECO:0008006" key="4">
    <source>
        <dbReference type="Google" id="ProtNLM"/>
    </source>
</evidence>
<comment type="caution">
    <text evidence="2">The sequence shown here is derived from an EMBL/GenBank/DDBJ whole genome shotgun (WGS) entry which is preliminary data.</text>
</comment>
<evidence type="ECO:0000313" key="3">
    <source>
        <dbReference type="Proteomes" id="UP000266669"/>
    </source>
</evidence>
<dbReference type="Proteomes" id="UP000266669">
    <property type="component" value="Unassembled WGS sequence"/>
</dbReference>
<keyword evidence="1" id="KW-0732">Signal</keyword>
<organism evidence="2 3">
    <name type="scientific">Leptospira stimsonii</name>
    <dbReference type="NCBI Taxonomy" id="2202203"/>
    <lineage>
        <taxon>Bacteria</taxon>
        <taxon>Pseudomonadati</taxon>
        <taxon>Spirochaetota</taxon>
        <taxon>Spirochaetia</taxon>
        <taxon>Leptospirales</taxon>
        <taxon>Leptospiraceae</taxon>
        <taxon>Leptospira</taxon>
    </lineage>
</organism>
<accession>A0A8B3CNI1</accession>
<proteinExistence type="predicted"/>
<dbReference type="EMBL" id="QHCS01000003">
    <property type="protein sequence ID" value="RHX85334.1"/>
    <property type="molecule type" value="Genomic_DNA"/>
</dbReference>
<name>A0A8B3CNI1_9LEPT</name>
<dbReference type="AlphaFoldDB" id="A0A8B3CNI1"/>
<gene>
    <name evidence="2" type="ORF">DLM78_14590</name>
</gene>
<feature type="signal peptide" evidence="1">
    <location>
        <begin position="1"/>
        <end position="33"/>
    </location>
</feature>
<evidence type="ECO:0000256" key="1">
    <source>
        <dbReference type="SAM" id="SignalP"/>
    </source>
</evidence>
<feature type="chain" id="PRO_5032699110" description="Lipoprotein" evidence="1">
    <location>
        <begin position="34"/>
        <end position="212"/>
    </location>
</feature>
<protein>
    <recommendedName>
        <fullName evidence="4">Lipoprotein</fullName>
    </recommendedName>
</protein>
<reference evidence="3" key="1">
    <citation type="submission" date="2018-05" db="EMBL/GenBank/DDBJ databases">
        <title>Leptospira yasudae sp. nov. and Leptospira stimsonii sp. nov., two pathogenic species of the genus Leptospira isolated from environmental sources.</title>
        <authorList>
            <person name="Casanovas-Massana A."/>
            <person name="Hamond C."/>
            <person name="Santos L.A."/>
            <person name="Hacker K.P."/>
            <person name="Balassiano I."/>
            <person name="Medeiros M.A."/>
            <person name="Reis M.G."/>
            <person name="Ko A.I."/>
            <person name="Wunder E.A."/>
        </authorList>
    </citation>
    <scope>NUCLEOTIDE SEQUENCE [LARGE SCALE GENOMIC DNA]</scope>
    <source>
        <strain evidence="3">AMB6-RJ</strain>
    </source>
</reference>
<evidence type="ECO:0000313" key="2">
    <source>
        <dbReference type="EMBL" id="RHX85334.1"/>
    </source>
</evidence>